<feature type="region of interest" description="Disordered" evidence="1">
    <location>
        <begin position="1"/>
        <end position="24"/>
    </location>
</feature>
<accession>A0AA88E8R0</accession>
<evidence type="ECO:0000256" key="1">
    <source>
        <dbReference type="SAM" id="MobiDB-lite"/>
    </source>
</evidence>
<protein>
    <submittedName>
        <fullName evidence="2">Uncharacterized protein</fullName>
    </submittedName>
</protein>
<gene>
    <name evidence="2" type="ORF">TIFTF001_037438</name>
</gene>
<dbReference type="AlphaFoldDB" id="A0AA88E8R0"/>
<sequence>MADRRSVGDWEHSPESCELSESPPQSCYHDVLRSSSPATWVPQNTTSPAKQVATSCADGRRSWPLALL</sequence>
<keyword evidence="3" id="KW-1185">Reference proteome</keyword>
<dbReference type="Proteomes" id="UP001187192">
    <property type="component" value="Unassembled WGS sequence"/>
</dbReference>
<name>A0AA88E8R0_FICCA</name>
<organism evidence="2 3">
    <name type="scientific">Ficus carica</name>
    <name type="common">Common fig</name>
    <dbReference type="NCBI Taxonomy" id="3494"/>
    <lineage>
        <taxon>Eukaryota</taxon>
        <taxon>Viridiplantae</taxon>
        <taxon>Streptophyta</taxon>
        <taxon>Embryophyta</taxon>
        <taxon>Tracheophyta</taxon>
        <taxon>Spermatophyta</taxon>
        <taxon>Magnoliopsida</taxon>
        <taxon>eudicotyledons</taxon>
        <taxon>Gunneridae</taxon>
        <taxon>Pentapetalae</taxon>
        <taxon>rosids</taxon>
        <taxon>fabids</taxon>
        <taxon>Rosales</taxon>
        <taxon>Moraceae</taxon>
        <taxon>Ficeae</taxon>
        <taxon>Ficus</taxon>
    </lineage>
</organism>
<evidence type="ECO:0000313" key="2">
    <source>
        <dbReference type="EMBL" id="GMN68380.1"/>
    </source>
</evidence>
<proteinExistence type="predicted"/>
<feature type="compositionally biased region" description="Basic and acidic residues" evidence="1">
    <location>
        <begin position="1"/>
        <end position="15"/>
    </location>
</feature>
<reference evidence="2" key="1">
    <citation type="submission" date="2023-07" db="EMBL/GenBank/DDBJ databases">
        <title>draft genome sequence of fig (Ficus carica).</title>
        <authorList>
            <person name="Takahashi T."/>
            <person name="Nishimura K."/>
        </authorList>
    </citation>
    <scope>NUCLEOTIDE SEQUENCE</scope>
</reference>
<dbReference type="EMBL" id="BTGU01000603">
    <property type="protein sequence ID" value="GMN68380.1"/>
    <property type="molecule type" value="Genomic_DNA"/>
</dbReference>
<evidence type="ECO:0000313" key="3">
    <source>
        <dbReference type="Proteomes" id="UP001187192"/>
    </source>
</evidence>
<comment type="caution">
    <text evidence="2">The sequence shown here is derived from an EMBL/GenBank/DDBJ whole genome shotgun (WGS) entry which is preliminary data.</text>
</comment>